<dbReference type="InterPro" id="IPR045584">
    <property type="entry name" value="Pilin-like"/>
</dbReference>
<reference evidence="2 3" key="1">
    <citation type="submission" date="2018-06" db="EMBL/GenBank/DDBJ databases">
        <title>Three novel Pseudomonas species isolated from symptomatic oak.</title>
        <authorList>
            <person name="Bueno-Gonzalez V."/>
            <person name="Brady C."/>
        </authorList>
    </citation>
    <scope>NUCLEOTIDE SEQUENCE [LARGE SCALE GENOMIC DNA]</scope>
    <source>
        <strain evidence="2 3">P17C</strain>
    </source>
</reference>
<dbReference type="RefSeq" id="WP_131185548.1">
    <property type="nucleotide sequence ID" value="NZ_QJUO01000030.1"/>
</dbReference>
<dbReference type="EMBL" id="QJUP01000009">
    <property type="protein sequence ID" value="TBU97366.1"/>
    <property type="molecule type" value="Genomic_DNA"/>
</dbReference>
<name>A0A4Q9R9J7_9GAMM</name>
<gene>
    <name evidence="2" type="ORF">DNJ96_08690</name>
</gene>
<keyword evidence="1" id="KW-1133">Transmembrane helix</keyword>
<accession>A0A4Q9R9J7</accession>
<dbReference type="NCBIfam" id="TIGR02532">
    <property type="entry name" value="IV_pilin_GFxxxE"/>
    <property type="match status" value="1"/>
</dbReference>
<evidence type="ECO:0000313" key="2">
    <source>
        <dbReference type="EMBL" id="TBU97366.1"/>
    </source>
</evidence>
<keyword evidence="1" id="KW-0812">Transmembrane</keyword>
<proteinExistence type="predicted"/>
<keyword evidence="3" id="KW-1185">Reference proteome</keyword>
<dbReference type="Pfam" id="PF16732">
    <property type="entry name" value="ComP_DUS"/>
    <property type="match status" value="1"/>
</dbReference>
<dbReference type="AlphaFoldDB" id="A0A4Q9R9J7"/>
<dbReference type="Proteomes" id="UP000292639">
    <property type="component" value="Unassembled WGS sequence"/>
</dbReference>
<dbReference type="SUPFAM" id="SSF54523">
    <property type="entry name" value="Pili subunits"/>
    <property type="match status" value="1"/>
</dbReference>
<comment type="caution">
    <text evidence="2">The sequence shown here is derived from an EMBL/GenBank/DDBJ whole genome shotgun (WGS) entry which is preliminary data.</text>
</comment>
<organism evidence="2 3">
    <name type="scientific">Stutzerimonas kirkiae</name>
    <dbReference type="NCBI Taxonomy" id="2211392"/>
    <lineage>
        <taxon>Bacteria</taxon>
        <taxon>Pseudomonadati</taxon>
        <taxon>Pseudomonadota</taxon>
        <taxon>Gammaproteobacteria</taxon>
        <taxon>Pseudomonadales</taxon>
        <taxon>Pseudomonadaceae</taxon>
        <taxon>Stutzerimonas</taxon>
    </lineage>
</organism>
<dbReference type="InterPro" id="IPR031982">
    <property type="entry name" value="PilE-like"/>
</dbReference>
<keyword evidence="1" id="KW-0472">Membrane</keyword>
<dbReference type="Gene3D" id="3.30.700.10">
    <property type="entry name" value="Glycoprotein, Type 4 Pilin"/>
    <property type="match status" value="1"/>
</dbReference>
<evidence type="ECO:0000313" key="3">
    <source>
        <dbReference type="Proteomes" id="UP000292639"/>
    </source>
</evidence>
<evidence type="ECO:0000256" key="1">
    <source>
        <dbReference type="SAM" id="Phobius"/>
    </source>
</evidence>
<dbReference type="GO" id="GO:0043683">
    <property type="term" value="P:type IV pilus assembly"/>
    <property type="evidence" value="ECO:0007669"/>
    <property type="project" value="InterPro"/>
</dbReference>
<feature type="transmembrane region" description="Helical" evidence="1">
    <location>
        <begin position="12"/>
        <end position="32"/>
    </location>
</feature>
<dbReference type="InterPro" id="IPR012902">
    <property type="entry name" value="N_methyl_site"/>
</dbReference>
<protein>
    <submittedName>
        <fullName evidence="2">Pilus assembly protein PilE</fullName>
    </submittedName>
</protein>
<sequence length="136" mass="14656">MKAYARALQGGFSLMELTIVAAIIGTLAAIAYPDYREYRLRGLRSEGQALLLELATRQEAYFAQYNRYAISASDFDQLGLSVSAHGHYGAAVAAGDGGYSLAALARFRDDDCANLSLDALGNRGNSGRAGPERCWR</sequence>
<dbReference type="Pfam" id="PF07963">
    <property type="entry name" value="N_methyl"/>
    <property type="match status" value="1"/>
</dbReference>